<feature type="domain" description="Response regulatory" evidence="3">
    <location>
        <begin position="3"/>
        <end position="120"/>
    </location>
</feature>
<dbReference type="GO" id="GO:0003677">
    <property type="term" value="F:DNA binding"/>
    <property type="evidence" value="ECO:0007669"/>
    <property type="project" value="UniProtKB-KW"/>
</dbReference>
<evidence type="ECO:0000313" key="5">
    <source>
        <dbReference type="Proteomes" id="UP000192582"/>
    </source>
</evidence>
<keyword evidence="5" id="KW-1185">Reference proteome</keyword>
<gene>
    <name evidence="4" type="ORF">SAMN00790413_03350</name>
</gene>
<protein>
    <submittedName>
        <fullName evidence="4">Response regulator containing CheY-like receiver domain and AraC-type DNA-binding domain</fullName>
    </submittedName>
</protein>
<evidence type="ECO:0000256" key="1">
    <source>
        <dbReference type="ARBA" id="ARBA00022553"/>
    </source>
</evidence>
<reference evidence="4 5" key="1">
    <citation type="submission" date="2017-04" db="EMBL/GenBank/DDBJ databases">
        <authorList>
            <person name="Afonso C.L."/>
            <person name="Miller P.J."/>
            <person name="Scott M.A."/>
            <person name="Spackman E."/>
            <person name="Goraichik I."/>
            <person name="Dimitrov K.M."/>
            <person name="Suarez D.L."/>
            <person name="Swayne D.E."/>
        </authorList>
    </citation>
    <scope>NUCLEOTIDE SEQUENCE [LARGE SCALE GENOMIC DNA]</scope>
    <source>
        <strain evidence="4 5">KR-140</strain>
    </source>
</reference>
<dbReference type="AlphaFoldDB" id="A0A1W1UW37"/>
<dbReference type="InterPro" id="IPR001789">
    <property type="entry name" value="Sig_transdc_resp-reg_receiver"/>
</dbReference>
<feature type="modified residue" description="4-aspartylphosphate" evidence="2">
    <location>
        <position position="55"/>
    </location>
</feature>
<proteinExistence type="predicted"/>
<organism evidence="4 5">
    <name type="scientific">Deinococcus hopiensis KR-140</name>
    <dbReference type="NCBI Taxonomy" id="695939"/>
    <lineage>
        <taxon>Bacteria</taxon>
        <taxon>Thermotogati</taxon>
        <taxon>Deinococcota</taxon>
        <taxon>Deinococci</taxon>
        <taxon>Deinococcales</taxon>
        <taxon>Deinococcaceae</taxon>
        <taxon>Deinococcus</taxon>
    </lineage>
</organism>
<dbReference type="Pfam" id="PF00072">
    <property type="entry name" value="Response_reg"/>
    <property type="match status" value="1"/>
</dbReference>
<name>A0A1W1UW37_9DEIO</name>
<keyword evidence="1 2" id="KW-0597">Phosphoprotein</keyword>
<dbReference type="InterPro" id="IPR050595">
    <property type="entry name" value="Bact_response_regulator"/>
</dbReference>
<evidence type="ECO:0000313" key="4">
    <source>
        <dbReference type="EMBL" id="SMB85302.1"/>
    </source>
</evidence>
<evidence type="ECO:0000256" key="2">
    <source>
        <dbReference type="PROSITE-ProRule" id="PRU00169"/>
    </source>
</evidence>
<dbReference type="PANTHER" id="PTHR44591">
    <property type="entry name" value="STRESS RESPONSE REGULATOR PROTEIN 1"/>
    <property type="match status" value="1"/>
</dbReference>
<dbReference type="Gene3D" id="3.40.50.2300">
    <property type="match status" value="1"/>
</dbReference>
<dbReference type="InterPro" id="IPR011006">
    <property type="entry name" value="CheY-like_superfamily"/>
</dbReference>
<evidence type="ECO:0000259" key="3">
    <source>
        <dbReference type="PROSITE" id="PS50110"/>
    </source>
</evidence>
<dbReference type="STRING" id="695939.SAMN00790413_03350"/>
<dbReference type="PROSITE" id="PS50110">
    <property type="entry name" value="RESPONSE_REGULATORY"/>
    <property type="match status" value="1"/>
</dbReference>
<dbReference type="EMBL" id="FWWU01000008">
    <property type="protein sequence ID" value="SMB85302.1"/>
    <property type="molecule type" value="Genomic_DNA"/>
</dbReference>
<dbReference type="SUPFAM" id="SSF52172">
    <property type="entry name" value="CheY-like"/>
    <property type="match status" value="1"/>
</dbReference>
<keyword evidence="4" id="KW-0238">DNA-binding</keyword>
<dbReference type="PANTHER" id="PTHR44591:SF3">
    <property type="entry name" value="RESPONSE REGULATORY DOMAIN-CONTAINING PROTEIN"/>
    <property type="match status" value="1"/>
</dbReference>
<dbReference type="Proteomes" id="UP000192582">
    <property type="component" value="Unassembled WGS sequence"/>
</dbReference>
<dbReference type="SMART" id="SM00448">
    <property type="entry name" value="REC"/>
    <property type="match status" value="1"/>
</dbReference>
<accession>A0A1W1UW37</accession>
<sequence>MCSLLLVDDSDTDVFLVESALAEFGASFKMEVARDGVEAIEALQTGPDPDLVLLDVNMPRMNGLEVLQALNGNMRGMRVVVWSSGWQARDVQGVLDAGAKAYLQKPSSYRALVTLLGSFLQDCA</sequence>
<dbReference type="GO" id="GO:0000160">
    <property type="term" value="P:phosphorelay signal transduction system"/>
    <property type="evidence" value="ECO:0007669"/>
    <property type="project" value="InterPro"/>
</dbReference>